<dbReference type="Gene3D" id="3.10.20.600">
    <property type="match status" value="1"/>
</dbReference>
<dbReference type="Proteomes" id="UP000184076">
    <property type="component" value="Unassembled WGS sequence"/>
</dbReference>
<evidence type="ECO:0000313" key="5">
    <source>
        <dbReference type="EMBL" id="SHF58719.1"/>
    </source>
</evidence>
<dbReference type="InterPro" id="IPR037225">
    <property type="entry name" value="Nuo51_FMN-bd_sf"/>
</dbReference>
<evidence type="ECO:0000256" key="3">
    <source>
        <dbReference type="ARBA" id="ARBA00023014"/>
    </source>
</evidence>
<evidence type="ECO:0000259" key="4">
    <source>
        <dbReference type="PROSITE" id="PS51379"/>
    </source>
</evidence>
<dbReference type="Gene3D" id="3.50.50.60">
    <property type="entry name" value="FAD/NAD(P)-binding domain"/>
    <property type="match status" value="2"/>
</dbReference>
<dbReference type="GO" id="GO:0051539">
    <property type="term" value="F:4 iron, 4 sulfur cluster binding"/>
    <property type="evidence" value="ECO:0007669"/>
    <property type="project" value="InterPro"/>
</dbReference>
<dbReference type="PROSITE" id="PS51379">
    <property type="entry name" value="4FE4S_FER_2"/>
    <property type="match status" value="1"/>
</dbReference>
<dbReference type="SUPFAM" id="SSF52833">
    <property type="entry name" value="Thioredoxin-like"/>
    <property type="match status" value="1"/>
</dbReference>
<dbReference type="PANTHER" id="PTHR42783:SF3">
    <property type="entry name" value="GLUTAMATE SYNTHASE [NADPH] SMALL CHAIN-RELATED"/>
    <property type="match status" value="1"/>
</dbReference>
<dbReference type="InterPro" id="IPR036249">
    <property type="entry name" value="Thioredoxin-like_sf"/>
</dbReference>
<dbReference type="Pfam" id="PF10531">
    <property type="entry name" value="SLBB"/>
    <property type="match status" value="1"/>
</dbReference>
<evidence type="ECO:0000256" key="1">
    <source>
        <dbReference type="ARBA" id="ARBA00022723"/>
    </source>
</evidence>
<dbReference type="STRING" id="1121391.SAMN02745206_02294"/>
<evidence type="ECO:0000256" key="2">
    <source>
        <dbReference type="ARBA" id="ARBA00023004"/>
    </source>
</evidence>
<dbReference type="OrthoDB" id="9805533at2"/>
<dbReference type="CDD" id="cd04410">
    <property type="entry name" value="DMSOR_beta-like"/>
    <property type="match status" value="1"/>
</dbReference>
<keyword evidence="6" id="KW-1185">Reference proteome</keyword>
<dbReference type="InterPro" id="IPR017900">
    <property type="entry name" value="4Fe4S_Fe_S_CS"/>
</dbReference>
<dbReference type="Pfam" id="PF14691">
    <property type="entry name" value="Fer4_20"/>
    <property type="match status" value="1"/>
</dbReference>
<dbReference type="GO" id="GO:0016491">
    <property type="term" value="F:oxidoreductase activity"/>
    <property type="evidence" value="ECO:0007669"/>
    <property type="project" value="InterPro"/>
</dbReference>
<reference evidence="6" key="1">
    <citation type="submission" date="2016-11" db="EMBL/GenBank/DDBJ databases">
        <authorList>
            <person name="Varghese N."/>
            <person name="Submissions S."/>
        </authorList>
    </citation>
    <scope>NUCLEOTIDE SEQUENCE [LARGE SCALE GENOMIC DNA]</scope>
    <source>
        <strain evidence="6">DSM 9756</strain>
    </source>
</reference>
<dbReference type="SUPFAM" id="SSF142019">
    <property type="entry name" value="Nqo1 FMN-binding domain-like"/>
    <property type="match status" value="1"/>
</dbReference>
<dbReference type="SUPFAM" id="SSF142984">
    <property type="entry name" value="Nqo1 middle domain-like"/>
    <property type="match status" value="1"/>
</dbReference>
<dbReference type="InterPro" id="IPR017896">
    <property type="entry name" value="4Fe4S_Fe-S-bd"/>
</dbReference>
<dbReference type="SUPFAM" id="SSF51971">
    <property type="entry name" value="Nucleotide-binding domain"/>
    <property type="match status" value="1"/>
</dbReference>
<dbReference type="InterPro" id="IPR009051">
    <property type="entry name" value="Helical_ferredxn"/>
</dbReference>
<dbReference type="Gene3D" id="1.10.1060.10">
    <property type="entry name" value="Alpha-helical ferredoxin"/>
    <property type="match status" value="1"/>
</dbReference>
<name>A0A1M5CVJ2_9BACT</name>
<proteinExistence type="predicted"/>
<gene>
    <name evidence="5" type="ORF">SAMN02745206_02294</name>
</gene>
<dbReference type="PRINTS" id="PR00419">
    <property type="entry name" value="ADXRDTASE"/>
</dbReference>
<sequence>MADQNALTPLFTVQIATFPGAPLDEAEAVREAFVKELEKRSARDLTPIHVTFTGWHGIEGKDVMVRVQVGQEVSIYQMVTPDMTGRIVEQHLLGGRPVTEWLAGRDLEAFYQPQKLVVSQWAGTMDPTDLQAYRDQDGYDGYLHFAREGFQGFRALVEPGDLKDGSTLDGRLVVELWREALERPGKRAVVVNACLPAWEAGPELLLLEGAPHQVLEGALLASGVLEADRILFLVPRYARTARERLEEALRVLLESDLLDISGHKPSMEIAVSEHVFLNEDEASFRRALGAQLPADVSLVAHGVEAVALLPLPAQRVLYGQTTITDPSDYHTRIFRLSGPVVRPGFVEVAAGAPLAQVVDQIGGGPLPGHRPKALWVGGAVGGVFPLRLSELSLDHETLKGLGACLSVGQVRLLDDRECVVAQVRESFRRLMAARMGRCAVFDAEAPEILEILEAVTEGRATSDSLPELERRCTRVREEASGALLRNSVNPILTSLQFFHEEYRMHTENKHCPARVCARLIPAPCQMACPTSIDIPSYLAHVAHGEPAKALEVIRHDNPFPWVCGLICPHPCERACVRGHLDQPINIRYLKAYAAQWAEERNLYDVTPPAEKEPQKVAVVGSGPAGLAAAHYLASMGYPVTIFEANPIPGGLLVTGIPEYRLPRSVVRKEIQLLERLGVEIRTGVTVGEDVTLDELRAQGYKAFFLGIGAHQSYQLKIEGEAEYPQVMCVIRFLREVNLGQRAKPADKVVVVGGGNAAMDAARTCIRLGCKEVHVAYRRTLEQMPAHSEEVRQAMEEGVQFHFLAVPVKVVGENGRVTHLECLQARLGKPDASGRRRPIPVAGSNFRIEAGAVIRAIGQQPKLSSFGDDLPFQVTPRNLIVTEPYSTRTSVEDIFAGGDAVTGPATVVEAIAAGKQAALDIDHYLQGRQGPAPVFRAHRRDQVPFVVQSAKEKRDARRVPLHLVDPEVRKHTFDPVELGYSDEEARAEAKRCLRCDVCIRCGTCERVCRDDMQVHALGFSQISTTERVLTDYERPSEKCITCGACALACPTGAIQFEENDRRRRVSLCGTELNALDVPACKACGKPFVPKRYLDYVQKRADAATGKRVFRNLCPECARRVRAERFWKA</sequence>
<dbReference type="InterPro" id="IPR023753">
    <property type="entry name" value="FAD/NAD-binding_dom"/>
</dbReference>
<dbReference type="SUPFAM" id="SSF46548">
    <property type="entry name" value="alpha-helical ferredoxin"/>
    <property type="match status" value="2"/>
</dbReference>
<keyword evidence="1" id="KW-0479">Metal-binding</keyword>
<protein>
    <submittedName>
        <fullName evidence="5">Putative selenate reductase, YgfK subunit</fullName>
    </submittedName>
</protein>
<dbReference type="AlphaFoldDB" id="A0A1M5CVJ2"/>
<dbReference type="GO" id="GO:0046872">
    <property type="term" value="F:metal ion binding"/>
    <property type="evidence" value="ECO:0007669"/>
    <property type="project" value="UniProtKB-KW"/>
</dbReference>
<dbReference type="InterPro" id="IPR036188">
    <property type="entry name" value="FAD/NAD-bd_sf"/>
</dbReference>
<keyword evidence="2" id="KW-0408">Iron</keyword>
<organism evidence="5 6">
    <name type="scientific">Desulfacinum infernum DSM 9756</name>
    <dbReference type="NCBI Taxonomy" id="1121391"/>
    <lineage>
        <taxon>Bacteria</taxon>
        <taxon>Pseudomonadati</taxon>
        <taxon>Thermodesulfobacteriota</taxon>
        <taxon>Syntrophobacteria</taxon>
        <taxon>Syntrophobacterales</taxon>
        <taxon>Syntrophobacteraceae</taxon>
        <taxon>Desulfacinum</taxon>
    </lineage>
</organism>
<dbReference type="RefSeq" id="WP_073039578.1">
    <property type="nucleotide sequence ID" value="NZ_FQVB01000021.1"/>
</dbReference>
<dbReference type="Gene3D" id="3.40.30.10">
    <property type="entry name" value="Glutaredoxin"/>
    <property type="match status" value="1"/>
</dbReference>
<dbReference type="InterPro" id="IPR028261">
    <property type="entry name" value="DPD_II"/>
</dbReference>
<dbReference type="Pfam" id="PF07992">
    <property type="entry name" value="Pyr_redox_2"/>
    <property type="match status" value="1"/>
</dbReference>
<dbReference type="PANTHER" id="PTHR42783">
    <property type="entry name" value="GLUTAMATE SYNTHASE [NADPH] SMALL CHAIN"/>
    <property type="match status" value="1"/>
</dbReference>
<dbReference type="PROSITE" id="PS00198">
    <property type="entry name" value="4FE4S_FER_1"/>
    <property type="match status" value="1"/>
</dbReference>
<dbReference type="Pfam" id="PF13187">
    <property type="entry name" value="Fer4_9"/>
    <property type="match status" value="1"/>
</dbReference>
<dbReference type="InterPro" id="IPR019554">
    <property type="entry name" value="Soluble_ligand-bd"/>
</dbReference>
<dbReference type="EMBL" id="FQVB01000021">
    <property type="protein sequence ID" value="SHF58719.1"/>
    <property type="molecule type" value="Genomic_DNA"/>
</dbReference>
<evidence type="ECO:0000313" key="6">
    <source>
        <dbReference type="Proteomes" id="UP000184076"/>
    </source>
</evidence>
<dbReference type="Gene3D" id="3.40.50.11540">
    <property type="entry name" value="NADH-ubiquinone oxidoreductase 51kDa subunit"/>
    <property type="match status" value="1"/>
</dbReference>
<feature type="domain" description="4Fe-4S ferredoxin-type" evidence="4">
    <location>
        <begin position="1029"/>
        <end position="1058"/>
    </location>
</feature>
<accession>A0A1M5CVJ2</accession>
<dbReference type="InterPro" id="IPR037207">
    <property type="entry name" value="Nuop51_4Fe4S-bd_sf"/>
</dbReference>
<dbReference type="SUPFAM" id="SSF140490">
    <property type="entry name" value="Nqo1C-terminal domain-like"/>
    <property type="match status" value="1"/>
</dbReference>
<dbReference type="Gene3D" id="3.30.70.20">
    <property type="match status" value="1"/>
</dbReference>
<keyword evidence="3" id="KW-0411">Iron-sulfur</keyword>